<dbReference type="GO" id="GO:0016987">
    <property type="term" value="F:sigma factor activity"/>
    <property type="evidence" value="ECO:0007669"/>
    <property type="project" value="UniProtKB-KW"/>
</dbReference>
<dbReference type="NCBIfam" id="TIGR02937">
    <property type="entry name" value="sigma70-ECF"/>
    <property type="match status" value="1"/>
</dbReference>
<evidence type="ECO:0000313" key="8">
    <source>
        <dbReference type="Proteomes" id="UP000306808"/>
    </source>
</evidence>
<dbReference type="InterPro" id="IPR013249">
    <property type="entry name" value="RNA_pol_sigma70_r4_t2"/>
</dbReference>
<dbReference type="InterPro" id="IPR014284">
    <property type="entry name" value="RNA_pol_sigma-70_dom"/>
</dbReference>
<dbReference type="AlphaFoldDB" id="A0A4U0PB71"/>
<evidence type="ECO:0000259" key="5">
    <source>
        <dbReference type="Pfam" id="PF04542"/>
    </source>
</evidence>
<dbReference type="InterPro" id="IPR013325">
    <property type="entry name" value="RNA_pol_sigma_r2"/>
</dbReference>
<comment type="similarity">
    <text evidence="1">Belongs to the sigma-70 factor family. ECF subfamily.</text>
</comment>
<evidence type="ECO:0000256" key="2">
    <source>
        <dbReference type="ARBA" id="ARBA00023015"/>
    </source>
</evidence>
<dbReference type="OrthoDB" id="659569at2"/>
<dbReference type="NCBIfam" id="TIGR02985">
    <property type="entry name" value="Sig70_bacteroi1"/>
    <property type="match status" value="1"/>
</dbReference>
<dbReference type="InterPro" id="IPR013324">
    <property type="entry name" value="RNA_pol_sigma_r3/r4-like"/>
</dbReference>
<dbReference type="GO" id="GO:0003677">
    <property type="term" value="F:DNA binding"/>
    <property type="evidence" value="ECO:0007669"/>
    <property type="project" value="InterPro"/>
</dbReference>
<keyword evidence="3" id="KW-0731">Sigma factor</keyword>
<keyword evidence="2" id="KW-0805">Transcription regulation</keyword>
<dbReference type="SUPFAM" id="SSF88659">
    <property type="entry name" value="Sigma3 and sigma4 domains of RNA polymerase sigma factors"/>
    <property type="match status" value="1"/>
</dbReference>
<dbReference type="CDD" id="cd06171">
    <property type="entry name" value="Sigma70_r4"/>
    <property type="match status" value="1"/>
</dbReference>
<dbReference type="Gene3D" id="1.10.1740.10">
    <property type="match status" value="1"/>
</dbReference>
<dbReference type="RefSeq" id="WP_136901845.1">
    <property type="nucleotide sequence ID" value="NZ_SUME01000005.1"/>
</dbReference>
<dbReference type="EMBL" id="SUME01000005">
    <property type="protein sequence ID" value="TJZ59904.1"/>
    <property type="molecule type" value="Genomic_DNA"/>
</dbReference>
<dbReference type="InterPro" id="IPR014327">
    <property type="entry name" value="RNA_pol_sigma70_bacteroid"/>
</dbReference>
<dbReference type="InterPro" id="IPR039425">
    <property type="entry name" value="RNA_pol_sigma-70-like"/>
</dbReference>
<feature type="domain" description="RNA polymerase sigma factor 70 region 4 type 2" evidence="6">
    <location>
        <begin position="124"/>
        <end position="175"/>
    </location>
</feature>
<accession>A0A4U0PB71</accession>
<evidence type="ECO:0000313" key="7">
    <source>
        <dbReference type="EMBL" id="TJZ59904.1"/>
    </source>
</evidence>
<comment type="caution">
    <text evidence="7">The sequence shown here is derived from an EMBL/GenBank/DDBJ whole genome shotgun (WGS) entry which is preliminary data.</text>
</comment>
<evidence type="ECO:0000256" key="1">
    <source>
        <dbReference type="ARBA" id="ARBA00010641"/>
    </source>
</evidence>
<dbReference type="GO" id="GO:0006352">
    <property type="term" value="P:DNA-templated transcription initiation"/>
    <property type="evidence" value="ECO:0007669"/>
    <property type="project" value="InterPro"/>
</dbReference>
<dbReference type="Gene3D" id="1.10.10.10">
    <property type="entry name" value="Winged helix-like DNA-binding domain superfamily/Winged helix DNA-binding domain"/>
    <property type="match status" value="1"/>
</dbReference>
<reference evidence="7 8" key="1">
    <citation type="submission" date="2019-04" db="EMBL/GenBank/DDBJ databases">
        <title>Sphingobacterium olei sp. nov., isolated from oil-contaminated soil.</title>
        <authorList>
            <person name="Liu B."/>
        </authorList>
    </citation>
    <scope>NUCLEOTIDE SEQUENCE [LARGE SCALE GENOMIC DNA]</scope>
    <source>
        <strain evidence="7 8">HAL-9</strain>
    </source>
</reference>
<keyword evidence="4" id="KW-0804">Transcription</keyword>
<evidence type="ECO:0000256" key="4">
    <source>
        <dbReference type="ARBA" id="ARBA00023163"/>
    </source>
</evidence>
<dbReference type="PANTHER" id="PTHR43133:SF46">
    <property type="entry name" value="RNA POLYMERASE SIGMA-70 FACTOR ECF SUBFAMILY"/>
    <property type="match status" value="1"/>
</dbReference>
<protein>
    <submittedName>
        <fullName evidence="7">RNA polymerase sigma-70 factor</fullName>
    </submittedName>
</protein>
<name>A0A4U0PB71_9SPHI</name>
<dbReference type="SUPFAM" id="SSF88946">
    <property type="entry name" value="Sigma2 domain of RNA polymerase sigma factors"/>
    <property type="match status" value="1"/>
</dbReference>
<organism evidence="7 8">
    <name type="scientific">Sphingobacterium olei</name>
    <dbReference type="NCBI Taxonomy" id="2571155"/>
    <lineage>
        <taxon>Bacteria</taxon>
        <taxon>Pseudomonadati</taxon>
        <taxon>Bacteroidota</taxon>
        <taxon>Sphingobacteriia</taxon>
        <taxon>Sphingobacteriales</taxon>
        <taxon>Sphingobacteriaceae</taxon>
        <taxon>Sphingobacterium</taxon>
    </lineage>
</organism>
<keyword evidence="8" id="KW-1185">Reference proteome</keyword>
<dbReference type="InterPro" id="IPR036388">
    <property type="entry name" value="WH-like_DNA-bd_sf"/>
</dbReference>
<sequence length="191" mass="21924">MAAYDLKDDGELIALLVAGDRSAFTEIFNRYNKLLYSHVLNKIRDEDAAEDLVQDIFVVLWEKRSLVQNINLSGYLFTMTRNRILNMLSHSKIVSDYASAIKNYEQPSYPIADELIQEKQLSAIIESEINALPPRMREVFVLSRYKHLSNKEIAARLGLSEHTVADQIKKSLKTLRFRIGVRILISCTTTF</sequence>
<evidence type="ECO:0000256" key="3">
    <source>
        <dbReference type="ARBA" id="ARBA00023082"/>
    </source>
</evidence>
<dbReference type="InterPro" id="IPR007627">
    <property type="entry name" value="RNA_pol_sigma70_r2"/>
</dbReference>
<proteinExistence type="inferred from homology"/>
<dbReference type="PANTHER" id="PTHR43133">
    <property type="entry name" value="RNA POLYMERASE ECF-TYPE SIGMA FACTO"/>
    <property type="match status" value="1"/>
</dbReference>
<dbReference type="Pfam" id="PF08281">
    <property type="entry name" value="Sigma70_r4_2"/>
    <property type="match status" value="1"/>
</dbReference>
<dbReference type="Proteomes" id="UP000306808">
    <property type="component" value="Unassembled WGS sequence"/>
</dbReference>
<evidence type="ECO:0000259" key="6">
    <source>
        <dbReference type="Pfam" id="PF08281"/>
    </source>
</evidence>
<dbReference type="Pfam" id="PF04542">
    <property type="entry name" value="Sigma70_r2"/>
    <property type="match status" value="1"/>
</dbReference>
<gene>
    <name evidence="7" type="ORF">FAZ15_13505</name>
</gene>
<feature type="domain" description="RNA polymerase sigma-70 region 2" evidence="5">
    <location>
        <begin position="28"/>
        <end position="89"/>
    </location>
</feature>